<feature type="signal peptide" evidence="8">
    <location>
        <begin position="1"/>
        <end position="21"/>
    </location>
</feature>
<dbReference type="EMBL" id="FQZO01000001">
    <property type="protein sequence ID" value="SHI56336.1"/>
    <property type="molecule type" value="Genomic_DNA"/>
</dbReference>
<dbReference type="InterPro" id="IPR003953">
    <property type="entry name" value="FAD-dep_OxRdtase_2_FAD-bd"/>
</dbReference>
<keyword evidence="8" id="KW-0732">Signal</keyword>
<dbReference type="InterPro" id="IPR010960">
    <property type="entry name" value="Flavocytochrome_c"/>
</dbReference>
<keyword evidence="5 8" id="KW-0274">FAD</keyword>
<feature type="domain" description="FMN-binding" evidence="9">
    <location>
        <begin position="45"/>
        <end position="119"/>
    </location>
</feature>
<dbReference type="SUPFAM" id="SSF51905">
    <property type="entry name" value="FAD/NAD(P)-binding domain"/>
    <property type="match status" value="1"/>
</dbReference>
<organism evidence="10 11">
    <name type="scientific">Clostridium amylolyticum</name>
    <dbReference type="NCBI Taxonomy" id="1121298"/>
    <lineage>
        <taxon>Bacteria</taxon>
        <taxon>Bacillati</taxon>
        <taxon>Bacillota</taxon>
        <taxon>Clostridia</taxon>
        <taxon>Eubacteriales</taxon>
        <taxon>Clostridiaceae</taxon>
        <taxon>Clostridium</taxon>
    </lineage>
</organism>
<dbReference type="SUPFAM" id="SSF56425">
    <property type="entry name" value="Succinate dehydrogenase/fumarate reductase flavoprotein, catalytic domain"/>
    <property type="match status" value="1"/>
</dbReference>
<dbReference type="Gene3D" id="3.90.700.10">
    <property type="entry name" value="Succinate dehydrogenase/fumarate reductase flavoprotein, catalytic domain"/>
    <property type="match status" value="1"/>
</dbReference>
<protein>
    <recommendedName>
        <fullName evidence="3 8">Urocanate reductase</fullName>
        <ecNumber evidence="2 8">1.3.99.33</ecNumber>
    </recommendedName>
</protein>
<dbReference type="PANTHER" id="PTHR43400:SF7">
    <property type="entry name" value="FAD-DEPENDENT OXIDOREDUCTASE 2 FAD BINDING DOMAIN-CONTAINING PROTEIN"/>
    <property type="match status" value="1"/>
</dbReference>
<dbReference type="Pfam" id="PF00890">
    <property type="entry name" value="FAD_binding_2"/>
    <property type="match status" value="1"/>
</dbReference>
<dbReference type="Gene3D" id="3.90.1010.20">
    <property type="match status" value="1"/>
</dbReference>
<accession>A0A1M6C5P6</accession>
<dbReference type="GO" id="GO:0033765">
    <property type="term" value="F:steroid dehydrogenase activity, acting on the CH-CH group of donors"/>
    <property type="evidence" value="ECO:0007669"/>
    <property type="project" value="UniProtKB-ARBA"/>
</dbReference>
<dbReference type="Proteomes" id="UP000184080">
    <property type="component" value="Unassembled WGS sequence"/>
</dbReference>
<evidence type="ECO:0000256" key="8">
    <source>
        <dbReference type="RuleBase" id="RU366062"/>
    </source>
</evidence>
<evidence type="ECO:0000259" key="9">
    <source>
        <dbReference type="SMART" id="SM00900"/>
    </source>
</evidence>
<dbReference type="NCBIfam" id="TIGR01813">
    <property type="entry name" value="flavo_cyto_c"/>
    <property type="match status" value="1"/>
</dbReference>
<dbReference type="Gene3D" id="3.50.50.60">
    <property type="entry name" value="FAD/NAD(P)-binding domain"/>
    <property type="match status" value="1"/>
</dbReference>
<dbReference type="InterPro" id="IPR027477">
    <property type="entry name" value="Succ_DH/fumarate_Rdtase_cat_sf"/>
</dbReference>
<dbReference type="InterPro" id="IPR050315">
    <property type="entry name" value="FAD-oxidoreductase_2"/>
</dbReference>
<sequence length="594" mass="63829">MKNFKKVVGLLLTLMMIFTMGGCSTKAGTDKKGIKDGVYTGEGEGKGGKIVTEITIKDSIIKEIKVIESHDTEGLSEAAIKEMIDKVIANNSPDVDMVSGASITTKGLMEAINSALAKAGANANNLAKVKKVEEKEEAAEQNYDVVVIGGGGAGMIAAIEAKNAGANVVILEKMSFVGGNTMISGGEFAASENWLQAKENIKDSADTHYNDTLKGGDNKNDKTLVRKLADNALAAATWLKDYIKVEFEDELMFFGGHSVKRSLVPKGASGGEITKKLKAKVDELKIPVKLNTKASQLVTNDKGRVTGVKAEKNGKTIMFNAKNGVVMASGGFGRNIEMRKKYNPKIDEKILSTNSVGSTGDGIVMAEAIGADLVGMEYIQTYPICDPLSGMLLYMDDARLVGGTILVNKEGKRFVEELERRDVISNAITQQTGQCTYEFWDENTTKISKIAENHPEEMKYLITNKLLVKANTIKEVADFFGVDAKELENTVNRYNTFAKSGKDTDFNKRGKLTEFGAGPYYLMKAVPAVHHTMGGIKIDDETHVISKEGKVIEGLYSAGEVTGGVHGTNRLGSNAMADISVFGRIAGVNAAKGK</sequence>
<dbReference type="InterPro" id="IPR036188">
    <property type="entry name" value="FAD/NAD-bd_sf"/>
</dbReference>
<keyword evidence="11" id="KW-1185">Reference proteome</keyword>
<evidence type="ECO:0000313" key="11">
    <source>
        <dbReference type="Proteomes" id="UP000184080"/>
    </source>
</evidence>
<dbReference type="RefSeq" id="WP_073004217.1">
    <property type="nucleotide sequence ID" value="NZ_FQZO01000001.1"/>
</dbReference>
<feature type="chain" id="PRO_5039759240" description="Urocanate reductase" evidence="8">
    <location>
        <begin position="22"/>
        <end position="594"/>
    </location>
</feature>
<dbReference type="Pfam" id="PF04205">
    <property type="entry name" value="FMN_bind"/>
    <property type="match status" value="1"/>
</dbReference>
<dbReference type="EC" id="1.3.99.33" evidence="2 8"/>
<evidence type="ECO:0000313" key="10">
    <source>
        <dbReference type="EMBL" id="SHI56336.1"/>
    </source>
</evidence>
<dbReference type="PROSITE" id="PS51257">
    <property type="entry name" value="PROKAR_LIPOPROTEIN"/>
    <property type="match status" value="1"/>
</dbReference>
<dbReference type="GO" id="GO:0010181">
    <property type="term" value="F:FMN binding"/>
    <property type="evidence" value="ECO:0007669"/>
    <property type="project" value="InterPro"/>
</dbReference>
<dbReference type="GO" id="GO:0016020">
    <property type="term" value="C:membrane"/>
    <property type="evidence" value="ECO:0007669"/>
    <property type="project" value="InterPro"/>
</dbReference>
<evidence type="ECO:0000256" key="1">
    <source>
        <dbReference type="ARBA" id="ARBA00008040"/>
    </source>
</evidence>
<dbReference type="STRING" id="1121298.SAMN05444401_1010"/>
<dbReference type="PANTHER" id="PTHR43400">
    <property type="entry name" value="FUMARATE REDUCTASE"/>
    <property type="match status" value="1"/>
</dbReference>
<name>A0A1M6C5P6_9CLOT</name>
<comment type="similarity">
    <text evidence="1 8">Belongs to the FAD-dependent oxidoreductase 2 family. FRD/SDH subfamily.</text>
</comment>
<evidence type="ECO:0000256" key="3">
    <source>
        <dbReference type="ARBA" id="ARBA00015872"/>
    </source>
</evidence>
<evidence type="ECO:0000256" key="5">
    <source>
        <dbReference type="ARBA" id="ARBA00022827"/>
    </source>
</evidence>
<evidence type="ECO:0000256" key="6">
    <source>
        <dbReference type="ARBA" id="ARBA00023002"/>
    </source>
</evidence>
<dbReference type="SMART" id="SM00900">
    <property type="entry name" value="FMN_bind"/>
    <property type="match status" value="1"/>
</dbReference>
<keyword evidence="4 8" id="KW-0285">Flavoprotein</keyword>
<keyword evidence="6 8" id="KW-0560">Oxidoreductase</keyword>
<evidence type="ECO:0000256" key="4">
    <source>
        <dbReference type="ARBA" id="ARBA00022630"/>
    </source>
</evidence>
<comment type="catalytic activity">
    <reaction evidence="7 8">
        <text>dihydrourocanate + A = urocanate + AH2</text>
        <dbReference type="Rhea" id="RHEA:36059"/>
        <dbReference type="ChEBI" id="CHEBI:13193"/>
        <dbReference type="ChEBI" id="CHEBI:17499"/>
        <dbReference type="ChEBI" id="CHEBI:27247"/>
        <dbReference type="ChEBI" id="CHEBI:72991"/>
        <dbReference type="EC" id="1.3.99.33"/>
    </reaction>
</comment>
<evidence type="ECO:0000256" key="2">
    <source>
        <dbReference type="ARBA" id="ARBA00013137"/>
    </source>
</evidence>
<comment type="cofactor">
    <cofactor evidence="8">
        <name>FMN</name>
        <dbReference type="ChEBI" id="CHEBI:58210"/>
    </cofactor>
    <text evidence="8">Binds 1 or 2 FMN covalently per subunit.</text>
</comment>
<gene>
    <name evidence="10" type="ORF">SAMN05444401_1010</name>
</gene>
<comment type="cofactor">
    <cofactor evidence="8">
        <name>FAD</name>
        <dbReference type="ChEBI" id="CHEBI:57692"/>
    </cofactor>
    <text evidence="8">Binds 1 FAD per subunit.</text>
</comment>
<proteinExistence type="inferred from homology"/>
<dbReference type="AlphaFoldDB" id="A0A1M6C5P6"/>
<dbReference type="InterPro" id="IPR007329">
    <property type="entry name" value="FMN-bd"/>
</dbReference>
<evidence type="ECO:0000256" key="7">
    <source>
        <dbReference type="ARBA" id="ARBA00049922"/>
    </source>
</evidence>
<reference evidence="10 11" key="1">
    <citation type="submission" date="2016-11" db="EMBL/GenBank/DDBJ databases">
        <authorList>
            <person name="Jaros S."/>
            <person name="Januszkiewicz K."/>
            <person name="Wedrychowicz H."/>
        </authorList>
    </citation>
    <scope>NUCLEOTIDE SEQUENCE [LARGE SCALE GENOMIC DNA]</scope>
    <source>
        <strain evidence="10 11">DSM 21864</strain>
    </source>
</reference>
<dbReference type="OrthoDB" id="9806724at2"/>